<reference evidence="3" key="1">
    <citation type="submission" date="2015-08" db="EMBL/GenBank/DDBJ databases">
        <title>Complete DNA Sequence of Pseudomonas syringae pv. actinidiae, the Causal Agent of Kiwifruit Canker Disease.</title>
        <authorList>
            <person name="Rikkerink E.H.A."/>
            <person name="Fineran P.C."/>
        </authorList>
    </citation>
    <scope>NUCLEOTIDE SEQUENCE</scope>
    <source>
        <strain evidence="3">KHM 243</strain>
        <plasmid evidence="3">pKHM-1</plasmid>
    </source>
</reference>
<dbReference type="RefSeq" id="WP_089140473.1">
    <property type="nucleotide sequence ID" value="NZ_AP014939.1"/>
</dbReference>
<organism evidence="3">
    <name type="scientific">Citrobacter freundii</name>
    <dbReference type="NCBI Taxonomy" id="546"/>
    <lineage>
        <taxon>Bacteria</taxon>
        <taxon>Pseudomonadati</taxon>
        <taxon>Pseudomonadota</taxon>
        <taxon>Gammaproteobacteria</taxon>
        <taxon>Enterobacterales</taxon>
        <taxon>Enterobacteriaceae</taxon>
        <taxon>Citrobacter</taxon>
        <taxon>Citrobacter freundii complex</taxon>
    </lineage>
</organism>
<keyword evidence="2" id="KW-1133">Transmembrane helix</keyword>
<proteinExistence type="predicted"/>
<name>A0A0K2S3R8_CITFR</name>
<dbReference type="AlphaFoldDB" id="A0A0K2S3R8"/>
<sequence length="120" mass="13375">MKHVINILLLGMVLLGIAMMADTPWGLGVALAPFAVWGARFLFFIHKSLWAAVVFWGGIAYFQWQVALAVGALFGMTWLVRSARSAYKEAPPTRRKKKHAGGFQDSYDFDQKYHIGAGDE</sequence>
<accession>A0A0K2S3R8</accession>
<dbReference type="EMBL" id="AP014939">
    <property type="protein sequence ID" value="BAS21741.1"/>
    <property type="molecule type" value="Genomic_DNA"/>
</dbReference>
<feature type="transmembrane region" description="Helical" evidence="2">
    <location>
        <begin position="54"/>
        <end position="80"/>
    </location>
</feature>
<evidence type="ECO:0000313" key="3">
    <source>
        <dbReference type="EMBL" id="BAS21741.1"/>
    </source>
</evidence>
<evidence type="ECO:0000256" key="1">
    <source>
        <dbReference type="SAM" id="MobiDB-lite"/>
    </source>
</evidence>
<protein>
    <recommendedName>
        <fullName evidence="4">Permease</fullName>
    </recommendedName>
</protein>
<feature type="region of interest" description="Disordered" evidence="1">
    <location>
        <begin position="85"/>
        <end position="106"/>
    </location>
</feature>
<evidence type="ECO:0000256" key="2">
    <source>
        <dbReference type="SAM" id="Phobius"/>
    </source>
</evidence>
<evidence type="ECO:0008006" key="4">
    <source>
        <dbReference type="Google" id="ProtNLM"/>
    </source>
</evidence>
<geneLocation type="plasmid" evidence="3">
    <name>pKHM-1</name>
</geneLocation>
<keyword evidence="2" id="KW-0472">Membrane</keyword>
<keyword evidence="3" id="KW-0614">Plasmid</keyword>
<keyword evidence="2" id="KW-0812">Transmembrane</keyword>